<evidence type="ECO:0000313" key="3">
    <source>
        <dbReference type="Proteomes" id="UP000199331"/>
    </source>
</evidence>
<dbReference type="SMART" id="SM01034">
    <property type="entry name" value="BLUF"/>
    <property type="match status" value="1"/>
</dbReference>
<reference evidence="3" key="1">
    <citation type="submission" date="2016-10" db="EMBL/GenBank/DDBJ databases">
        <authorList>
            <person name="Varghese N."/>
            <person name="Submissions S."/>
        </authorList>
    </citation>
    <scope>NUCLEOTIDE SEQUENCE [LARGE SCALE GENOMIC DNA]</scope>
    <source>
        <strain evidence="3">CGMCC 1.7715</strain>
    </source>
</reference>
<accession>A0A1I5KWI7</accession>
<keyword evidence="3" id="KW-1185">Reference proteome</keyword>
<dbReference type="RefSeq" id="WP_090477069.1">
    <property type="nucleotide sequence ID" value="NZ_FOWZ01000001.1"/>
</dbReference>
<dbReference type="EMBL" id="FOWZ01000001">
    <property type="protein sequence ID" value="SFO88986.1"/>
    <property type="molecule type" value="Genomic_DNA"/>
</dbReference>
<dbReference type="InterPro" id="IPR007024">
    <property type="entry name" value="BLUF_domain"/>
</dbReference>
<dbReference type="Gene3D" id="3.30.70.100">
    <property type="match status" value="1"/>
</dbReference>
<dbReference type="Pfam" id="PF04940">
    <property type="entry name" value="BLUF"/>
    <property type="match status" value="1"/>
</dbReference>
<evidence type="ECO:0000259" key="1">
    <source>
        <dbReference type="PROSITE" id="PS50925"/>
    </source>
</evidence>
<evidence type="ECO:0000313" key="2">
    <source>
        <dbReference type="EMBL" id="SFO88986.1"/>
    </source>
</evidence>
<feature type="domain" description="BLUF" evidence="1">
    <location>
        <begin position="1"/>
        <end position="92"/>
    </location>
</feature>
<dbReference type="InterPro" id="IPR036046">
    <property type="entry name" value="Acylphosphatase-like_dom_sf"/>
</dbReference>
<dbReference type="OrthoDB" id="196105at2"/>
<dbReference type="GO" id="GO:0009882">
    <property type="term" value="F:blue light photoreceptor activity"/>
    <property type="evidence" value="ECO:0007669"/>
    <property type="project" value="InterPro"/>
</dbReference>
<organism evidence="2 3">
    <name type="scientific">Qipengyuania nanhaisediminis</name>
    <dbReference type="NCBI Taxonomy" id="604088"/>
    <lineage>
        <taxon>Bacteria</taxon>
        <taxon>Pseudomonadati</taxon>
        <taxon>Pseudomonadota</taxon>
        <taxon>Alphaproteobacteria</taxon>
        <taxon>Sphingomonadales</taxon>
        <taxon>Erythrobacteraceae</taxon>
        <taxon>Qipengyuania</taxon>
    </lineage>
</organism>
<dbReference type="AlphaFoldDB" id="A0A1I5KWI7"/>
<gene>
    <name evidence="2" type="ORF">SAMN04488060_0549</name>
</gene>
<protein>
    <submittedName>
        <fullName evidence="2">Sensors of blue-light using FAD</fullName>
    </submittedName>
</protein>
<dbReference type="PROSITE" id="PS50925">
    <property type="entry name" value="BLUF"/>
    <property type="match status" value="1"/>
</dbReference>
<proteinExistence type="predicted"/>
<name>A0A1I5KWI7_9SPHN</name>
<dbReference type="Proteomes" id="UP000199331">
    <property type="component" value="Unassembled WGS sequence"/>
</dbReference>
<dbReference type="GO" id="GO:0071949">
    <property type="term" value="F:FAD binding"/>
    <property type="evidence" value="ECO:0007669"/>
    <property type="project" value="InterPro"/>
</dbReference>
<sequence length="129" mass="14535">MDRIVYSSIASKGTDTPDVFEIVEVSARNNPKRAVTGFLLYDADRFLQMIEGPALALQALLEDLEADPRHHTIEVLHRSAADERWFPDWEMKHLISFSAEPALEELRRKLSTKPGGPEIFALVDGFLGK</sequence>
<dbReference type="SUPFAM" id="SSF54975">
    <property type="entry name" value="Acylphosphatase/BLUF domain-like"/>
    <property type="match status" value="1"/>
</dbReference>